<evidence type="ECO:0000313" key="2">
    <source>
        <dbReference type="EMBL" id="OAH14439.1"/>
    </source>
</evidence>
<comment type="caution">
    <text evidence="2">The sequence shown here is derived from an EMBL/GenBank/DDBJ whole genome shotgun (WGS) entry which is preliminary data.</text>
</comment>
<sequence>MRMPGRWPDRLRPDSPPSRTPECVRLPMEGPSAVRALERRQWSRAVRPATQRRPASDGTVTTPAFASHRTTQKRQHPDYAAYDFPRARNPSRDRRSPRGRRHHQPLPHPGDDAPCRALRHRRHRPGQDRYRQDAGLRSPPPRARHRSGGRRGRPGTARAADRRPAGARRRPHPRAVHAGHQRPAYRGQGPQRPRPRDLRRPGLRTAGRRPEEGRRRRRRNPGTAPRPRRPEEAQPGPRQVPGPRRGRRDARPGLPARRREDHQHAAGPPPDDALLRDHAGRRHRPRPPLHVAAHAHPRHRAGRRGRDGRQHLAARVPRALHGQAGDGRAHTAGRRPWPRHDLLPYEADGGRHRRAAPAPRVRLRRRARRPRTGRPRAGAARLPQRQGGRARLHRRRRPRHRRRGRHARHQLPVAGRRENVPAPHRPHGPRGQLRYGDHAGRLGRHPALAADQQGP</sequence>
<dbReference type="Proteomes" id="UP000077381">
    <property type="component" value="Unassembled WGS sequence"/>
</dbReference>
<organism evidence="2 3">
    <name type="scientific">Streptomyces jeddahensis</name>
    <dbReference type="NCBI Taxonomy" id="1716141"/>
    <lineage>
        <taxon>Bacteria</taxon>
        <taxon>Bacillati</taxon>
        <taxon>Actinomycetota</taxon>
        <taxon>Actinomycetes</taxon>
        <taxon>Kitasatosporales</taxon>
        <taxon>Streptomycetaceae</taxon>
        <taxon>Streptomyces</taxon>
    </lineage>
</organism>
<name>A0A177HUY7_9ACTN</name>
<feature type="compositionally biased region" description="Basic residues" evidence="1">
    <location>
        <begin position="279"/>
        <end position="303"/>
    </location>
</feature>
<feature type="region of interest" description="Disordered" evidence="1">
    <location>
        <begin position="1"/>
        <end position="455"/>
    </location>
</feature>
<reference evidence="2 3" key="1">
    <citation type="submission" date="2015-12" db="EMBL/GenBank/DDBJ databases">
        <title>Genome sequence of Streptomyces sp. G25.</title>
        <authorList>
            <person name="Poehlein A."/>
            <person name="Roettig A."/>
            <person name="Hiessl S."/>
            <person name="Hauschild P."/>
            <person name="Schauer J."/>
            <person name="Madkour M.H."/>
            <person name="Al-Ansari A.M."/>
            <person name="Almakishah N.H."/>
            <person name="Steinbuechel A."/>
            <person name="Daniel R."/>
        </authorList>
    </citation>
    <scope>NUCLEOTIDE SEQUENCE [LARGE SCALE GENOMIC DNA]</scope>
    <source>
        <strain evidence="3">G25(2015)</strain>
    </source>
</reference>
<feature type="compositionally biased region" description="Low complexity" evidence="1">
    <location>
        <begin position="233"/>
        <end position="243"/>
    </location>
</feature>
<feature type="compositionally biased region" description="Low complexity" evidence="1">
    <location>
        <begin position="181"/>
        <end position="191"/>
    </location>
</feature>
<gene>
    <name evidence="2" type="ORF">STSP_21590</name>
</gene>
<dbReference type="EMBL" id="LOHS01000062">
    <property type="protein sequence ID" value="OAH14439.1"/>
    <property type="molecule type" value="Genomic_DNA"/>
</dbReference>
<feature type="compositionally biased region" description="Basic residues" evidence="1">
    <location>
        <begin position="351"/>
        <end position="374"/>
    </location>
</feature>
<protein>
    <submittedName>
        <fullName evidence="2">Uncharacterized protein</fullName>
    </submittedName>
</protein>
<feature type="compositionally biased region" description="Basic residues" evidence="1">
    <location>
        <begin position="388"/>
        <end position="409"/>
    </location>
</feature>
<dbReference type="AlphaFoldDB" id="A0A177HUY7"/>
<feature type="compositionally biased region" description="Basic and acidic residues" evidence="1">
    <location>
        <begin position="125"/>
        <end position="134"/>
    </location>
</feature>
<feature type="compositionally biased region" description="Low complexity" evidence="1">
    <location>
        <begin position="375"/>
        <end position="387"/>
    </location>
</feature>
<accession>A0A177HUY7</accession>
<evidence type="ECO:0000256" key="1">
    <source>
        <dbReference type="SAM" id="MobiDB-lite"/>
    </source>
</evidence>
<proteinExistence type="predicted"/>
<feature type="compositionally biased region" description="Basic residues" evidence="1">
    <location>
        <begin position="142"/>
        <end position="153"/>
    </location>
</feature>
<feature type="compositionally biased region" description="Basic residues" evidence="1">
    <location>
        <begin position="165"/>
        <end position="180"/>
    </location>
</feature>
<keyword evidence="3" id="KW-1185">Reference proteome</keyword>
<evidence type="ECO:0000313" key="3">
    <source>
        <dbReference type="Proteomes" id="UP000077381"/>
    </source>
</evidence>